<feature type="signal peptide" evidence="1">
    <location>
        <begin position="1"/>
        <end position="27"/>
    </location>
</feature>
<evidence type="ECO:0000256" key="1">
    <source>
        <dbReference type="SAM" id="SignalP"/>
    </source>
</evidence>
<gene>
    <name evidence="2" type="ORF">ACFQS8_12655</name>
</gene>
<dbReference type="InterPro" id="IPR014123">
    <property type="entry name" value="Superoxide_dismutase_Ni-type"/>
</dbReference>
<accession>A0ABW2INB7</accession>
<reference evidence="3" key="1">
    <citation type="journal article" date="2019" name="Int. J. Syst. Evol. Microbiol.">
        <title>The Global Catalogue of Microorganisms (GCM) 10K type strain sequencing project: providing services to taxonomists for standard genome sequencing and annotation.</title>
        <authorList>
            <consortium name="The Broad Institute Genomics Platform"/>
            <consortium name="The Broad Institute Genome Sequencing Center for Infectious Disease"/>
            <person name="Wu L."/>
            <person name="Ma J."/>
        </authorList>
    </citation>
    <scope>NUCLEOTIDE SEQUENCE [LARGE SCALE GENOMIC DNA]</scope>
    <source>
        <strain evidence="3">CCUG 51308</strain>
    </source>
</reference>
<dbReference type="InterPro" id="IPR036502">
    <property type="entry name" value="NiSOD_sf"/>
</dbReference>
<organism evidence="2 3">
    <name type="scientific">Hirschia litorea</name>
    <dbReference type="NCBI Taxonomy" id="1199156"/>
    <lineage>
        <taxon>Bacteria</taxon>
        <taxon>Pseudomonadati</taxon>
        <taxon>Pseudomonadota</taxon>
        <taxon>Alphaproteobacteria</taxon>
        <taxon>Hyphomonadales</taxon>
        <taxon>Hyphomonadaceae</taxon>
        <taxon>Hirschia</taxon>
    </lineage>
</organism>
<evidence type="ECO:0000313" key="3">
    <source>
        <dbReference type="Proteomes" id="UP001596492"/>
    </source>
</evidence>
<evidence type="ECO:0000313" key="2">
    <source>
        <dbReference type="EMBL" id="MFC7292473.1"/>
    </source>
</evidence>
<dbReference type="Gene3D" id="1.20.120.400">
    <property type="entry name" value="Nickel-containing superoxide dismutase"/>
    <property type="match status" value="1"/>
</dbReference>
<proteinExistence type="predicted"/>
<dbReference type="RefSeq" id="WP_382167927.1">
    <property type="nucleotide sequence ID" value="NZ_JBHTBR010000005.1"/>
</dbReference>
<name>A0ABW2INB7_9PROT</name>
<feature type="chain" id="PRO_5046675323" evidence="1">
    <location>
        <begin position="28"/>
        <end position="158"/>
    </location>
</feature>
<dbReference type="Pfam" id="PF09055">
    <property type="entry name" value="Sod_Ni"/>
    <property type="match status" value="1"/>
</dbReference>
<sequence length="158" mass="17505">MRQSTRTLFTALALGAASFSITAPAFAHCEIPCGIYDDEAKFDELDLDVKTIKRSIEGIAESKSMHDTARWVTNKENHAQKIQDAMAVYFLAQRIKVPAADAKAKDIENYATSLKLAHEIIVAAMKTKQTSDQAKADALQAAITAYREHYFALHGHKH</sequence>
<dbReference type="SUPFAM" id="SSF109770">
    <property type="entry name" value="Nickel-containing superoxide dismutase, NiSOD"/>
    <property type="match status" value="1"/>
</dbReference>
<comment type="caution">
    <text evidence="2">The sequence shown here is derived from an EMBL/GenBank/DDBJ whole genome shotgun (WGS) entry which is preliminary data.</text>
</comment>
<dbReference type="EMBL" id="JBHTBR010000005">
    <property type="protein sequence ID" value="MFC7292473.1"/>
    <property type="molecule type" value="Genomic_DNA"/>
</dbReference>
<keyword evidence="1" id="KW-0732">Signal</keyword>
<dbReference type="Proteomes" id="UP001596492">
    <property type="component" value="Unassembled WGS sequence"/>
</dbReference>
<keyword evidence="3" id="KW-1185">Reference proteome</keyword>
<protein>
    <submittedName>
        <fullName evidence="2">Superoxide dismutase [Ni]</fullName>
    </submittedName>
</protein>